<sequence>MDKKRVNYTSVDMSQWKRKEHFQAFQSFAKSTFSQTVQLDITALLKTVKSNGYKFYPAFIHIITRLINAHAEFRMAMKDGELIIWDVIHPGYTIFHKETETFSSLWSYYHEDISQFMKTYSEDVAHYRDDLAYFPKGFIENMFFVSANPWVSFTSFDLNVASIDNFFAPVFTIGKYYTQGEKVLMPLAIQVHHAVCDGFHVGRLLNELQQYCYEDHGQA</sequence>
<protein>
    <recommendedName>
        <fullName evidence="6">Chloramphenicol acetyltransferase</fullName>
        <ecNumber evidence="6">2.3.1.28</ecNumber>
    </recommendedName>
</protein>
<dbReference type="EMBL" id="JAWLOF010000007">
    <property type="protein sequence ID" value="MDV7023351.1"/>
    <property type="molecule type" value="Genomic_DNA"/>
</dbReference>
<evidence type="ECO:0000256" key="7">
    <source>
        <dbReference type="RuleBase" id="RU004156"/>
    </source>
</evidence>
<dbReference type="Proteomes" id="UP001187066">
    <property type="component" value="Unassembled WGS sequence"/>
</dbReference>
<comment type="function">
    <text evidence="1 6">This enzyme is an effector of chloramphenicol resistance in bacteria.</text>
</comment>
<reference evidence="8 9" key="1">
    <citation type="submission" date="2023-10" db="EMBL/GenBank/DDBJ databases">
        <authorList>
            <person name="Dale J."/>
        </authorList>
    </citation>
    <scope>NUCLEOTIDE SEQUENCE [LARGE SCALE GENOMIC DNA]</scope>
    <source>
        <strain evidence="8 9">2023EL-00970</strain>
    </source>
</reference>
<dbReference type="GO" id="GO:0008811">
    <property type="term" value="F:chloramphenicol O-acetyltransferase activity"/>
    <property type="evidence" value="ECO:0007669"/>
    <property type="project" value="UniProtKB-EC"/>
</dbReference>
<evidence type="ECO:0000256" key="6">
    <source>
        <dbReference type="RuleBase" id="RU000503"/>
    </source>
</evidence>
<dbReference type="SUPFAM" id="SSF52777">
    <property type="entry name" value="CoA-dependent acyltransferases"/>
    <property type="match status" value="1"/>
</dbReference>
<dbReference type="PANTHER" id="PTHR38474">
    <property type="entry name" value="SLR0299 PROTEIN"/>
    <property type="match status" value="1"/>
</dbReference>
<dbReference type="NCBIfam" id="NF000491">
    <property type="entry name" value="chloram_CatA"/>
    <property type="match status" value="1"/>
</dbReference>
<accession>A0ABU4E3V3</accession>
<proteinExistence type="inferred from homology"/>
<gene>
    <name evidence="8" type="primary">catA</name>
    <name evidence="8" type="ORF">R4P48_11750</name>
</gene>
<evidence type="ECO:0000313" key="8">
    <source>
        <dbReference type="EMBL" id="MDV7023351.1"/>
    </source>
</evidence>
<comment type="caution">
    <text evidence="8">The sequence shown here is derived from an EMBL/GenBank/DDBJ whole genome shotgun (WGS) entry which is preliminary data.</text>
</comment>
<dbReference type="EC" id="2.3.1.28" evidence="6"/>
<evidence type="ECO:0000313" key="9">
    <source>
        <dbReference type="Proteomes" id="UP001187066"/>
    </source>
</evidence>
<dbReference type="SMART" id="SM01059">
    <property type="entry name" value="CAT"/>
    <property type="match status" value="1"/>
</dbReference>
<dbReference type="PIRSF" id="PIRSF000440">
    <property type="entry name" value="CAT"/>
    <property type="match status" value="1"/>
</dbReference>
<comment type="catalytic activity">
    <reaction evidence="6">
        <text>chloramphenicol + acetyl-CoA = chloramphenicol 3-acetate + CoA</text>
        <dbReference type="Rhea" id="RHEA:18421"/>
        <dbReference type="ChEBI" id="CHEBI:16730"/>
        <dbReference type="ChEBI" id="CHEBI:17698"/>
        <dbReference type="ChEBI" id="CHEBI:57287"/>
        <dbReference type="ChEBI" id="CHEBI:57288"/>
        <dbReference type="EC" id="2.3.1.28"/>
    </reaction>
</comment>
<keyword evidence="4 6" id="KW-0046">Antibiotic resistance</keyword>
<dbReference type="Pfam" id="PF00302">
    <property type="entry name" value="CAT"/>
    <property type="match status" value="1"/>
</dbReference>
<evidence type="ECO:0000256" key="1">
    <source>
        <dbReference type="ARBA" id="ARBA00002150"/>
    </source>
</evidence>
<dbReference type="PANTHER" id="PTHR38474:SF2">
    <property type="entry name" value="CHLORAMPHENICOL ACETYLTRANSFERASE"/>
    <property type="match status" value="1"/>
</dbReference>
<evidence type="ECO:0000256" key="2">
    <source>
        <dbReference type="ARBA" id="ARBA00010571"/>
    </source>
</evidence>
<dbReference type="RefSeq" id="WP_317678310.1">
    <property type="nucleotide sequence ID" value="NZ_JAWLOF010000007.1"/>
</dbReference>
<name>A0ABU4E3V3_9ENTR</name>
<dbReference type="Gene3D" id="3.30.559.10">
    <property type="entry name" value="Chloramphenicol acetyltransferase-like domain"/>
    <property type="match status" value="1"/>
</dbReference>
<dbReference type="InterPro" id="IPR018372">
    <property type="entry name" value="Chloramphenicol_AcTrfase_AS"/>
</dbReference>
<keyword evidence="9" id="KW-1185">Reference proteome</keyword>
<dbReference type="InterPro" id="IPR023213">
    <property type="entry name" value="CAT-like_dom_sf"/>
</dbReference>
<keyword evidence="5 6" id="KW-0012">Acyltransferase</keyword>
<evidence type="ECO:0000256" key="5">
    <source>
        <dbReference type="ARBA" id="ARBA00023315"/>
    </source>
</evidence>
<dbReference type="PROSITE" id="PS00100">
    <property type="entry name" value="CAT"/>
    <property type="match status" value="1"/>
</dbReference>
<evidence type="ECO:0000256" key="4">
    <source>
        <dbReference type="ARBA" id="ARBA00023251"/>
    </source>
</evidence>
<evidence type="ECO:0000256" key="3">
    <source>
        <dbReference type="ARBA" id="ARBA00022679"/>
    </source>
</evidence>
<keyword evidence="3 6" id="KW-0808">Transferase</keyword>
<comment type="similarity">
    <text evidence="2 7">Belongs to the chloramphenicol acetyltransferase family.</text>
</comment>
<organism evidence="8 9">
    <name type="scientific">Atlantibacter subterraneus</name>
    <dbReference type="NCBI Taxonomy" id="255519"/>
    <lineage>
        <taxon>Bacteria</taxon>
        <taxon>Pseudomonadati</taxon>
        <taxon>Pseudomonadota</taxon>
        <taxon>Gammaproteobacteria</taxon>
        <taxon>Enterobacterales</taxon>
        <taxon>Enterobacteriaceae</taxon>
        <taxon>Atlantibacter</taxon>
    </lineage>
</organism>
<dbReference type="InterPro" id="IPR001707">
    <property type="entry name" value="Cmp_AcTrfase"/>
</dbReference>